<dbReference type="Proteomes" id="UP000254519">
    <property type="component" value="Unassembled WGS sequence"/>
</dbReference>
<dbReference type="AlphaFoldDB" id="A0A380BRU4"/>
<evidence type="ECO:0008006" key="3">
    <source>
        <dbReference type="Google" id="ProtNLM"/>
    </source>
</evidence>
<dbReference type="EMBL" id="UGYZ01000002">
    <property type="protein sequence ID" value="SUJ05420.1"/>
    <property type="molecule type" value="Genomic_DNA"/>
</dbReference>
<sequence>MIQRLKIGDKIGVYSPSSPATVTANKRYLRAKHFLEWRYFIA</sequence>
<keyword evidence="2" id="KW-1185">Reference proteome</keyword>
<accession>A0A380BRU4</accession>
<evidence type="ECO:0000313" key="2">
    <source>
        <dbReference type="Proteomes" id="UP000254519"/>
    </source>
</evidence>
<organism evidence="1 2">
    <name type="scientific">Sporosarcina pasteurii</name>
    <name type="common">Bacillus pasteurii</name>
    <dbReference type="NCBI Taxonomy" id="1474"/>
    <lineage>
        <taxon>Bacteria</taxon>
        <taxon>Bacillati</taxon>
        <taxon>Bacillota</taxon>
        <taxon>Bacilli</taxon>
        <taxon>Bacillales</taxon>
        <taxon>Caryophanaceae</taxon>
        <taxon>Sporosarcina</taxon>
    </lineage>
</organism>
<proteinExistence type="predicted"/>
<gene>
    <name evidence="1" type="ORF">NCTC4822_01661</name>
</gene>
<name>A0A380BRU4_SPOPA</name>
<evidence type="ECO:0000313" key="1">
    <source>
        <dbReference type="EMBL" id="SUJ05420.1"/>
    </source>
</evidence>
<protein>
    <recommendedName>
        <fullName evidence="3">LD-carboxypeptidase</fullName>
    </recommendedName>
</protein>
<reference evidence="1 2" key="1">
    <citation type="submission" date="2018-06" db="EMBL/GenBank/DDBJ databases">
        <authorList>
            <consortium name="Pathogen Informatics"/>
            <person name="Doyle S."/>
        </authorList>
    </citation>
    <scope>NUCLEOTIDE SEQUENCE [LARGE SCALE GENOMIC DNA]</scope>
    <source>
        <strain evidence="2">ATCC 11859 / DSM 33 / NCIB 8841 / NCTC 4822</strain>
    </source>
</reference>